<protein>
    <submittedName>
        <fullName evidence="3">Uncharacterized protein</fullName>
    </submittedName>
</protein>
<feature type="transmembrane region" description="Helical" evidence="2">
    <location>
        <begin position="20"/>
        <end position="39"/>
    </location>
</feature>
<accession>A0A7L7Z2H6</accession>
<dbReference type="EMBL" id="CP061274">
    <property type="protein sequence ID" value="QOD43944.1"/>
    <property type="molecule type" value="Genomic_DNA"/>
</dbReference>
<dbReference type="Proteomes" id="UP000516660">
    <property type="component" value="Chromosome"/>
</dbReference>
<keyword evidence="2" id="KW-0812">Transmembrane</keyword>
<evidence type="ECO:0000256" key="1">
    <source>
        <dbReference type="SAM" id="MobiDB-lite"/>
    </source>
</evidence>
<keyword evidence="2" id="KW-1133">Transmembrane helix</keyword>
<evidence type="ECO:0000313" key="4">
    <source>
        <dbReference type="Proteomes" id="UP000516660"/>
    </source>
</evidence>
<name>A0A7L7Z2H6_9MICO</name>
<evidence type="ECO:0000313" key="3">
    <source>
        <dbReference type="EMBL" id="QOD43944.1"/>
    </source>
</evidence>
<proteinExistence type="predicted"/>
<dbReference type="AlphaFoldDB" id="A0A7L7Z2H6"/>
<gene>
    <name evidence="3" type="ORF">H9X71_00795</name>
</gene>
<keyword evidence="2" id="KW-0472">Membrane</keyword>
<evidence type="ECO:0000256" key="2">
    <source>
        <dbReference type="SAM" id="Phobius"/>
    </source>
</evidence>
<reference evidence="3 4" key="1">
    <citation type="submission" date="2020-08" db="EMBL/GenBank/DDBJ databases">
        <title>Description of Clavibacter zhangzhiyonge sp. nov., a phytopathogenic actinobacterium isolated from barley seeds, causing leaf brown spot and decline.</title>
        <authorList>
            <person name="Tian Q."/>
            <person name="Chuan J."/>
            <person name="Zhao W."/>
            <person name="Li X."/>
        </authorList>
    </citation>
    <scope>NUCLEOTIDE SEQUENCE [LARGE SCALE GENOMIC DNA]</scope>
    <source>
        <strain evidence="3 4">DM1</strain>
    </source>
</reference>
<organism evidence="3 4">
    <name type="scientific">Clavibacter zhangzhiyongii</name>
    <dbReference type="NCBI Taxonomy" id="2768071"/>
    <lineage>
        <taxon>Bacteria</taxon>
        <taxon>Bacillati</taxon>
        <taxon>Actinomycetota</taxon>
        <taxon>Actinomycetes</taxon>
        <taxon>Micrococcales</taxon>
        <taxon>Microbacteriaceae</taxon>
        <taxon>Clavibacter</taxon>
    </lineage>
</organism>
<dbReference type="RefSeq" id="WP_191147880.1">
    <property type="nucleotide sequence ID" value="NZ_CP061274.1"/>
</dbReference>
<feature type="region of interest" description="Disordered" evidence="1">
    <location>
        <begin position="1"/>
        <end position="21"/>
    </location>
</feature>
<sequence length="85" mass="8681">MSEPRTPADPDDPAAAAEDTNQNTALGIVFGMLGLALMLTLEDTRVAGLPFLVLGVTFFVMGIRPAGSTAGRTTADGEQPPPPAA</sequence>
<dbReference type="KEGG" id="czh:H9X71_00795"/>
<feature type="transmembrane region" description="Helical" evidence="2">
    <location>
        <begin position="46"/>
        <end position="63"/>
    </location>
</feature>
<keyword evidence="4" id="KW-1185">Reference proteome</keyword>